<dbReference type="EMBL" id="SNAA01000014">
    <property type="protein sequence ID" value="TDL78139.1"/>
    <property type="molecule type" value="Genomic_DNA"/>
</dbReference>
<dbReference type="Gene3D" id="1.10.287.470">
    <property type="entry name" value="Helix hairpin bin"/>
    <property type="match status" value="1"/>
</dbReference>
<dbReference type="Gene3D" id="2.40.30.170">
    <property type="match status" value="1"/>
</dbReference>
<dbReference type="RefSeq" id="WP_133397457.1">
    <property type="nucleotide sequence ID" value="NZ_SNAA01000014.1"/>
</dbReference>
<dbReference type="PANTHER" id="PTHR30469">
    <property type="entry name" value="MULTIDRUG RESISTANCE PROTEIN MDTA"/>
    <property type="match status" value="1"/>
</dbReference>
<accession>A0A4V6PP51</accession>
<name>A0A4V6PP51_9RHOB</name>
<dbReference type="AlphaFoldDB" id="A0A4V6PP51"/>
<feature type="coiled-coil region" evidence="2">
    <location>
        <begin position="119"/>
        <end position="160"/>
    </location>
</feature>
<evidence type="ECO:0000256" key="2">
    <source>
        <dbReference type="SAM" id="Coils"/>
    </source>
</evidence>
<proteinExistence type="inferred from homology"/>
<dbReference type="Pfam" id="PF25954">
    <property type="entry name" value="Beta-barrel_RND_2"/>
    <property type="match status" value="1"/>
</dbReference>
<comment type="caution">
    <text evidence="4">The sequence shown here is derived from an EMBL/GenBank/DDBJ whole genome shotgun (WGS) entry which is preliminary data.</text>
</comment>
<dbReference type="OrthoDB" id="9806939at2"/>
<keyword evidence="2" id="KW-0175">Coiled coil</keyword>
<dbReference type="InterPro" id="IPR006143">
    <property type="entry name" value="RND_pump_MFP"/>
</dbReference>
<comment type="similarity">
    <text evidence="1">Belongs to the membrane fusion protein (MFP) (TC 8.A.1) family.</text>
</comment>
<dbReference type="GO" id="GO:0015562">
    <property type="term" value="F:efflux transmembrane transporter activity"/>
    <property type="evidence" value="ECO:0007669"/>
    <property type="project" value="TreeGrafter"/>
</dbReference>
<protein>
    <submittedName>
        <fullName evidence="4">Efflux RND transporter periplasmic adaptor subunit</fullName>
    </submittedName>
</protein>
<reference evidence="4 5" key="1">
    <citation type="submission" date="2019-03" db="EMBL/GenBank/DDBJ databases">
        <title>Primorskyibacter sp. SS33 isolated from sediments.</title>
        <authorList>
            <person name="Xunke S."/>
        </authorList>
    </citation>
    <scope>NUCLEOTIDE SEQUENCE [LARGE SCALE GENOMIC DNA]</scope>
    <source>
        <strain evidence="4 5">SS33</strain>
    </source>
</reference>
<keyword evidence="5" id="KW-1185">Reference proteome</keyword>
<evidence type="ECO:0000313" key="4">
    <source>
        <dbReference type="EMBL" id="TDL78139.1"/>
    </source>
</evidence>
<organism evidence="4 5">
    <name type="scientific">Palleronia sediminis</name>
    <dbReference type="NCBI Taxonomy" id="2547833"/>
    <lineage>
        <taxon>Bacteria</taxon>
        <taxon>Pseudomonadati</taxon>
        <taxon>Pseudomonadota</taxon>
        <taxon>Alphaproteobacteria</taxon>
        <taxon>Rhodobacterales</taxon>
        <taxon>Roseobacteraceae</taxon>
        <taxon>Palleronia</taxon>
    </lineage>
</organism>
<dbReference type="InterPro" id="IPR058792">
    <property type="entry name" value="Beta-barrel_RND_2"/>
</dbReference>
<evidence type="ECO:0000313" key="5">
    <source>
        <dbReference type="Proteomes" id="UP000295701"/>
    </source>
</evidence>
<dbReference type="Gene3D" id="2.40.420.20">
    <property type="match status" value="1"/>
</dbReference>
<feature type="domain" description="CusB-like beta-barrel" evidence="3">
    <location>
        <begin position="258"/>
        <end position="325"/>
    </location>
</feature>
<evidence type="ECO:0000259" key="3">
    <source>
        <dbReference type="Pfam" id="PF25954"/>
    </source>
</evidence>
<dbReference type="NCBIfam" id="TIGR01730">
    <property type="entry name" value="RND_mfp"/>
    <property type="match status" value="1"/>
</dbReference>
<dbReference type="SUPFAM" id="SSF111369">
    <property type="entry name" value="HlyD-like secretion proteins"/>
    <property type="match status" value="2"/>
</dbReference>
<sequence>MRPISILIALVVAASLYGLTFERETLLRVAGAAPAAIGAETADSPVATRDAVGVVTMISDAQEIDGAVILRGRTQAMREVAVSAETGGRVISEPLRKGAEVARGDVLCELDPGTRDASLAEAEARLAEARAARPQSRAQVRSAEAQLNEAEINLNAAARLSEDGFASATRVASSEAQVELARAAVETAKGGLESVEAGIRSAEAAVASARKDMERLTIRAPFAGLLESDTAELGSLMQAGSLCATVIQLDPILLVGFVPETAVEAVRVGADAQARLASGASATGKVSFLSRSADPDTRTFRTEITVENADQTIRDGQTAEIAIRSDGRAAHLLPQSALTLDDAGTLGVRIVDEQDGVDVARFAPVELVRDTARGVFVAGLPQTVQVIVVGQEYVIDGVPVDPTPREQVE</sequence>
<dbReference type="PANTHER" id="PTHR30469:SF29">
    <property type="entry name" value="BLR2860 PROTEIN"/>
    <property type="match status" value="1"/>
</dbReference>
<feature type="coiled-coil region" evidence="2">
    <location>
        <begin position="192"/>
        <end position="219"/>
    </location>
</feature>
<dbReference type="Gene3D" id="2.40.50.100">
    <property type="match status" value="1"/>
</dbReference>
<dbReference type="GO" id="GO:1990281">
    <property type="term" value="C:efflux pump complex"/>
    <property type="evidence" value="ECO:0007669"/>
    <property type="project" value="TreeGrafter"/>
</dbReference>
<gene>
    <name evidence="4" type="ORF">E2L08_12635</name>
</gene>
<evidence type="ECO:0000256" key="1">
    <source>
        <dbReference type="ARBA" id="ARBA00009477"/>
    </source>
</evidence>
<dbReference type="Proteomes" id="UP000295701">
    <property type="component" value="Unassembled WGS sequence"/>
</dbReference>